<feature type="transmembrane region" description="Helical" evidence="1">
    <location>
        <begin position="20"/>
        <end position="39"/>
    </location>
</feature>
<dbReference type="Proteomes" id="UP000006334">
    <property type="component" value="Unassembled WGS sequence"/>
</dbReference>
<dbReference type="Pfam" id="PF11911">
    <property type="entry name" value="DUF3429"/>
    <property type="match status" value="1"/>
</dbReference>
<organism evidence="2 3">
    <name type="scientific">Aliiglaciecola lipolytica E3</name>
    <dbReference type="NCBI Taxonomy" id="1127673"/>
    <lineage>
        <taxon>Bacteria</taxon>
        <taxon>Pseudomonadati</taxon>
        <taxon>Pseudomonadota</taxon>
        <taxon>Gammaproteobacteria</taxon>
        <taxon>Alteromonadales</taxon>
        <taxon>Alteromonadaceae</taxon>
        <taxon>Aliiglaciecola</taxon>
    </lineage>
</organism>
<keyword evidence="1" id="KW-1133">Transmembrane helix</keyword>
<evidence type="ECO:0000256" key="1">
    <source>
        <dbReference type="SAM" id="Phobius"/>
    </source>
</evidence>
<keyword evidence="1" id="KW-0472">Membrane</keyword>
<accession>K6YCE8</accession>
<evidence type="ECO:0008006" key="4">
    <source>
        <dbReference type="Google" id="ProtNLM"/>
    </source>
</evidence>
<proteinExistence type="predicted"/>
<sequence length="126" mass="14520">MPFIMLPFLMLWETVSYFEGISFFIQYSAIILSFLGGVLWFDGIHNNRTPLFLYLSMIPLLTAWLGVIWLPPLLSLIILAAAFIVLIVYEFTLSSLAIWYRSLRIRLTAITIGCHLMIIWLICSTN</sequence>
<keyword evidence="1" id="KW-0812">Transmembrane</keyword>
<dbReference type="STRING" id="1127673.GLIP_1655"/>
<evidence type="ECO:0000313" key="3">
    <source>
        <dbReference type="Proteomes" id="UP000006334"/>
    </source>
</evidence>
<reference evidence="2 3" key="1">
    <citation type="journal article" date="2017" name="Antonie Van Leeuwenhoek">
        <title>Rhizobium rhizosphaerae sp. nov., a novel species isolated from rice rhizosphere.</title>
        <authorList>
            <person name="Zhao J.J."/>
            <person name="Zhang J."/>
            <person name="Zhang R.J."/>
            <person name="Zhang C.W."/>
            <person name="Yin H.Q."/>
            <person name="Zhang X.X."/>
        </authorList>
    </citation>
    <scope>NUCLEOTIDE SEQUENCE [LARGE SCALE GENOMIC DNA]</scope>
    <source>
        <strain evidence="2 3">E3</strain>
    </source>
</reference>
<keyword evidence="3" id="KW-1185">Reference proteome</keyword>
<dbReference type="AlphaFoldDB" id="K6YCE8"/>
<feature type="transmembrane region" description="Helical" evidence="1">
    <location>
        <begin position="105"/>
        <end position="122"/>
    </location>
</feature>
<dbReference type="InterPro" id="IPR021836">
    <property type="entry name" value="DUF3429"/>
</dbReference>
<dbReference type="EMBL" id="BAEN01000035">
    <property type="protein sequence ID" value="GAC14288.1"/>
    <property type="molecule type" value="Genomic_DNA"/>
</dbReference>
<protein>
    <recommendedName>
        <fullName evidence="4">DUF3429 domain-containing protein</fullName>
    </recommendedName>
</protein>
<gene>
    <name evidence="2" type="ORF">GLIP_1655</name>
</gene>
<comment type="caution">
    <text evidence="2">The sequence shown here is derived from an EMBL/GenBank/DDBJ whole genome shotgun (WGS) entry which is preliminary data.</text>
</comment>
<name>K6YCE8_9ALTE</name>
<feature type="transmembrane region" description="Helical" evidence="1">
    <location>
        <begin position="51"/>
        <end position="70"/>
    </location>
</feature>
<feature type="transmembrane region" description="Helical" evidence="1">
    <location>
        <begin position="76"/>
        <end position="98"/>
    </location>
</feature>
<evidence type="ECO:0000313" key="2">
    <source>
        <dbReference type="EMBL" id="GAC14288.1"/>
    </source>
</evidence>